<protein>
    <recommendedName>
        <fullName evidence="10">Mannan endo-1,4-beta-mannosidase</fullName>
    </recommendedName>
</protein>
<name>A0A3D8YHW5_9BACT</name>
<evidence type="ECO:0008006" key="10">
    <source>
        <dbReference type="Google" id="ProtNLM"/>
    </source>
</evidence>
<dbReference type="InterPro" id="IPR022790">
    <property type="entry name" value="GH26_dom"/>
</dbReference>
<comment type="similarity">
    <text evidence="1 4">Belongs to the glycosyl hydrolase 26 family.</text>
</comment>
<evidence type="ECO:0000256" key="3">
    <source>
        <dbReference type="ARBA" id="ARBA00023295"/>
    </source>
</evidence>
<feature type="domain" description="CBM6" evidence="6">
    <location>
        <begin position="40"/>
        <end position="163"/>
    </location>
</feature>
<evidence type="ECO:0000259" key="6">
    <source>
        <dbReference type="PROSITE" id="PS51175"/>
    </source>
</evidence>
<dbReference type="Gene3D" id="3.20.20.80">
    <property type="entry name" value="Glycosidases"/>
    <property type="match status" value="1"/>
</dbReference>
<gene>
    <name evidence="8" type="ORF">DSL64_02495</name>
</gene>
<dbReference type="InterPro" id="IPR008979">
    <property type="entry name" value="Galactose-bd-like_sf"/>
</dbReference>
<dbReference type="InterPro" id="IPR001956">
    <property type="entry name" value="CBM3"/>
</dbReference>
<accession>A0A3D8YHW5</accession>
<dbReference type="InterPro" id="IPR036966">
    <property type="entry name" value="CBM3_sf"/>
</dbReference>
<evidence type="ECO:0000256" key="4">
    <source>
        <dbReference type="PROSITE-ProRule" id="PRU01100"/>
    </source>
</evidence>
<dbReference type="Gene3D" id="2.60.120.260">
    <property type="entry name" value="Galactose-binding domain-like"/>
    <property type="match status" value="2"/>
</dbReference>
<dbReference type="PROSITE" id="PS51175">
    <property type="entry name" value="CBM6"/>
    <property type="match status" value="2"/>
</dbReference>
<dbReference type="InterPro" id="IPR000805">
    <property type="entry name" value="Glyco_hydro_26"/>
</dbReference>
<feature type="domain" description="CBM3" evidence="5">
    <location>
        <begin position="621"/>
        <end position="777"/>
    </location>
</feature>
<dbReference type="GO" id="GO:0030248">
    <property type="term" value="F:cellulose binding"/>
    <property type="evidence" value="ECO:0007669"/>
    <property type="project" value="InterPro"/>
</dbReference>
<dbReference type="GO" id="GO:0006080">
    <property type="term" value="P:substituted mannan metabolic process"/>
    <property type="evidence" value="ECO:0007669"/>
    <property type="project" value="InterPro"/>
</dbReference>
<feature type="domain" description="CBM3" evidence="5">
    <location>
        <begin position="781"/>
        <end position="932"/>
    </location>
</feature>
<dbReference type="PROSITE" id="PS51172">
    <property type="entry name" value="CBM3"/>
    <property type="match status" value="2"/>
</dbReference>
<proteinExistence type="inferred from homology"/>
<keyword evidence="9" id="KW-1185">Reference proteome</keyword>
<organism evidence="8 9">
    <name type="scientific">Dyadobacter luteus</name>
    <dbReference type="NCBI Taxonomy" id="2259619"/>
    <lineage>
        <taxon>Bacteria</taxon>
        <taxon>Pseudomonadati</taxon>
        <taxon>Bacteroidota</taxon>
        <taxon>Cytophagia</taxon>
        <taxon>Cytophagales</taxon>
        <taxon>Spirosomataceae</taxon>
        <taxon>Dyadobacter</taxon>
    </lineage>
</organism>
<feature type="active site" description="Nucleophile" evidence="4">
    <location>
        <position position="563"/>
    </location>
</feature>
<feature type="domain" description="GH26" evidence="7">
    <location>
        <begin position="296"/>
        <end position="613"/>
    </location>
</feature>
<comment type="caution">
    <text evidence="8">The sequence shown here is derived from an EMBL/GenBank/DDBJ whole genome shotgun (WGS) entry which is preliminary data.</text>
</comment>
<dbReference type="OrthoDB" id="9803686at2"/>
<dbReference type="SUPFAM" id="SSF49384">
    <property type="entry name" value="Carbohydrate-binding domain"/>
    <property type="match status" value="2"/>
</dbReference>
<evidence type="ECO:0000259" key="5">
    <source>
        <dbReference type="PROSITE" id="PS51172"/>
    </source>
</evidence>
<dbReference type="GO" id="GO:0016985">
    <property type="term" value="F:mannan endo-1,4-beta-mannosidase activity"/>
    <property type="evidence" value="ECO:0007669"/>
    <property type="project" value="InterPro"/>
</dbReference>
<dbReference type="InterPro" id="IPR026444">
    <property type="entry name" value="Secre_tail"/>
</dbReference>
<dbReference type="Gene3D" id="2.60.40.710">
    <property type="entry name" value="Endoglucanase-like"/>
    <property type="match status" value="2"/>
</dbReference>
<dbReference type="Pfam" id="PF02156">
    <property type="entry name" value="Glyco_hydro_26"/>
    <property type="match status" value="1"/>
</dbReference>
<dbReference type="InterPro" id="IPR005084">
    <property type="entry name" value="CBM6"/>
</dbReference>
<dbReference type="Proteomes" id="UP000256373">
    <property type="component" value="Unassembled WGS sequence"/>
</dbReference>
<dbReference type="PRINTS" id="PR00739">
    <property type="entry name" value="GLHYDRLASE26"/>
</dbReference>
<evidence type="ECO:0000256" key="2">
    <source>
        <dbReference type="ARBA" id="ARBA00022801"/>
    </source>
</evidence>
<dbReference type="InterPro" id="IPR017853">
    <property type="entry name" value="GH"/>
</dbReference>
<dbReference type="SMART" id="SM01067">
    <property type="entry name" value="CBM_3"/>
    <property type="match status" value="2"/>
</dbReference>
<reference evidence="8 9" key="1">
    <citation type="submission" date="2018-07" db="EMBL/GenBank/DDBJ databases">
        <title>Dyadobacter roseus sp. nov., isolated from rose rhizosphere soil.</title>
        <authorList>
            <person name="Chen L."/>
        </authorList>
    </citation>
    <scope>NUCLEOTIDE SEQUENCE [LARGE SCALE GENOMIC DNA]</scope>
    <source>
        <strain evidence="8 9">RS19</strain>
    </source>
</reference>
<dbReference type="NCBIfam" id="TIGR04183">
    <property type="entry name" value="Por_Secre_tail"/>
    <property type="match status" value="1"/>
</dbReference>
<evidence type="ECO:0000256" key="1">
    <source>
        <dbReference type="ARBA" id="ARBA00007754"/>
    </source>
</evidence>
<dbReference type="InterPro" id="IPR008965">
    <property type="entry name" value="CBM2/CBM3_carb-bd_dom_sf"/>
</dbReference>
<dbReference type="CDD" id="cd04086">
    <property type="entry name" value="CBM35_mannanase-like"/>
    <property type="match status" value="2"/>
</dbReference>
<dbReference type="RefSeq" id="WP_115829047.1">
    <property type="nucleotide sequence ID" value="NZ_QNUL01000001.1"/>
</dbReference>
<dbReference type="Pfam" id="PF00942">
    <property type="entry name" value="CBM_3"/>
    <property type="match status" value="2"/>
</dbReference>
<sequence length="1029" mass="112940">MQTLLLNGFVSTFRLLAATIAICFIALLSISTTVFGADPIKLEAEASQGVTLNGVQIVQDQPGYSGTGYAWGFDDDSNGGDNMVFTFSAPAGSYQLTIGYYSPYGDKKTRLTVNGASSEHDLKLTNTNFGAAVIGSFQLLNGQNTITIHKNWGYYGIDFIELTPASVKPPTVVPLINGRAEAEAGDLTGVEVSSTNAGFSGTGYVTGFDNATDQVSITFNATAGLYDLSFGYASPSGDKGVDFQVNDEKGSSTLKQTLGGFSQSGVGKFLLTTGLNTITIYRGWGYFDIDYMQLKPATASLPVKPSKMLVDAQATLSTKGLFSYLVDQYGSKVLSGQQDDVEYVLEKTGKEPAIGSFDLMDYSPSRVQFGTSPMRSSEAIIDWAKKGEGRGIISLLWHWNAPTDLINKAPDQLWWRGFYTEATTFDLAAALADKNGARYQLLVSDIDVIALQLKKFQAADVPILWRPLHEAPGGWFWWGAKGASPFKELWQLMYNRLTHYHQLHNLIWVYTGTDTINPDWYPGDQYVDIVGEDIYADPTANLSGNWANAQDLFNGKKLVALTETGNLPNPDKIRGFATWWSWFAVWTGNDYIKKQPIDQLKSVYEDNDVITRDELPNWRPPVTLKVQYQDADQGKANNSVIRPNLMLVNEGSTPVPYSELTVRYWFTAENYAGINAYIDYAQLGGSKIKTSYVALPNPRNGATGYIEYSFDPSAGNLAVGTSGIIQSRFVNSDYTNLSETDDYSYQAATNFTLNNRITLYRTGTDGIAQLIWGIEPDVVPSVVKLKVLTQNRNSATNNNSINTFVSIVNEGNVPIFYGDVSVRYWFTAEGTQSLNFFTDYAKLGNANVTGQFVRNLNRSKSDTYLQLNVKSSVGMLYPASNTGNIQYRIAKADWSKFNESNDYSYKPAAAMDTNSHVTVYYKSHLVFGAEPAALSNARLAADQKVTSLQVSVLGNPVVGENVQVDIRGVAGASVWMSLTTVNGITVFEKKIDQAAEIERQILPLGKSTGIYLLRVSTLTESLTVKIIKP</sequence>
<dbReference type="PROSITE" id="PS51764">
    <property type="entry name" value="GH26"/>
    <property type="match status" value="1"/>
</dbReference>
<keyword evidence="2 4" id="KW-0378">Hydrolase</keyword>
<feature type="active site" description="Proton donor" evidence="4">
    <location>
        <position position="470"/>
    </location>
</feature>
<evidence type="ECO:0000259" key="7">
    <source>
        <dbReference type="PROSITE" id="PS51764"/>
    </source>
</evidence>
<dbReference type="Pfam" id="PF16990">
    <property type="entry name" value="CBM_35"/>
    <property type="match status" value="2"/>
</dbReference>
<dbReference type="PANTHER" id="PTHR40079:SF4">
    <property type="entry name" value="GH26 DOMAIN-CONTAINING PROTEIN-RELATED"/>
    <property type="match status" value="1"/>
</dbReference>
<dbReference type="AlphaFoldDB" id="A0A3D8YHW5"/>
<evidence type="ECO:0000313" key="9">
    <source>
        <dbReference type="Proteomes" id="UP000256373"/>
    </source>
</evidence>
<dbReference type="SUPFAM" id="SSF51445">
    <property type="entry name" value="(Trans)glycosidases"/>
    <property type="match status" value="1"/>
</dbReference>
<dbReference type="EMBL" id="QNUL01000001">
    <property type="protein sequence ID" value="REA64439.1"/>
    <property type="molecule type" value="Genomic_DNA"/>
</dbReference>
<dbReference type="PANTHER" id="PTHR40079">
    <property type="entry name" value="MANNAN ENDO-1,4-BETA-MANNOSIDASE E-RELATED"/>
    <property type="match status" value="1"/>
</dbReference>
<evidence type="ECO:0000313" key="8">
    <source>
        <dbReference type="EMBL" id="REA64439.1"/>
    </source>
</evidence>
<keyword evidence="3 4" id="KW-0326">Glycosidase</keyword>
<feature type="domain" description="CBM6" evidence="6">
    <location>
        <begin position="178"/>
        <end position="295"/>
    </location>
</feature>
<dbReference type="SUPFAM" id="SSF49785">
    <property type="entry name" value="Galactose-binding domain-like"/>
    <property type="match status" value="2"/>
</dbReference>